<dbReference type="AlphaFoldDB" id="A0A9D1SV68"/>
<dbReference type="InterPro" id="IPR018392">
    <property type="entry name" value="LysM"/>
</dbReference>
<reference evidence="3" key="2">
    <citation type="journal article" date="2021" name="PeerJ">
        <title>Extensive microbial diversity within the chicken gut microbiome revealed by metagenomics and culture.</title>
        <authorList>
            <person name="Gilroy R."/>
            <person name="Ravi A."/>
            <person name="Getino M."/>
            <person name="Pursley I."/>
            <person name="Horton D.L."/>
            <person name="Alikhan N.F."/>
            <person name="Baker D."/>
            <person name="Gharbi K."/>
            <person name="Hall N."/>
            <person name="Watson M."/>
            <person name="Adriaenssens E.M."/>
            <person name="Foster-Nyarko E."/>
            <person name="Jarju S."/>
            <person name="Secka A."/>
            <person name="Antonio M."/>
            <person name="Oren A."/>
            <person name="Chaudhuri R.R."/>
            <person name="La Ragione R."/>
            <person name="Hildebrand F."/>
            <person name="Pallen M.J."/>
        </authorList>
    </citation>
    <scope>NUCLEOTIDE SEQUENCE</scope>
    <source>
        <strain evidence="3">ChiSjej4B22-8349</strain>
    </source>
</reference>
<reference evidence="3" key="1">
    <citation type="submission" date="2020-10" db="EMBL/GenBank/DDBJ databases">
        <authorList>
            <person name="Gilroy R."/>
        </authorList>
    </citation>
    <scope>NUCLEOTIDE SEQUENCE</scope>
    <source>
        <strain evidence="3">ChiSjej4B22-8349</strain>
    </source>
</reference>
<feature type="domain" description="LysM" evidence="2">
    <location>
        <begin position="590"/>
        <end position="633"/>
    </location>
</feature>
<sequence>MNISPYDNLPTGDKDPKQENPQQAEGLQYVDVPLDELAAEASDEAVPPRQSAEEGAGEITLPEVSPQQGEESSDNEPAAQKDDPRPEENIVENSAAKKAPVKRESPEASPSQAKNREASNISVFAPSSGYSKLSLRNIADTGEYLLPFEETLLVPDTMPDMEKVLFAEGSVLLSQPAKASYRKTDSISGELIIYTVYKPGSDATSPVDVIRSAVAFNTDKCWDTSESDTFRATVSVKSVSAEMLNERKFTVKGTISIHYTGVSQKELTLFNGANDNDLIRRTDSVKAANLIFEADETTEISQEIDIREDQPAPVKILKERFDIVENHRQITSGKLVINGTIISEILYLGQDEDGDTELGCLKNKTDFTQFIIIDKDVDADLLYISFTDDGLKTIIESQNRFQLQGKITSVICGYENMEIPIVSDVYHRKQDIDFDISCQPVSCLEGTVCGEISSREIVNIEEEDSRPETLLCGSGRLTEIQGTAERGKVTIDGMIAVKILALDAEGQPLVIDSQVPLRGALEMAGTSEESTADVSAALKEFWFDSINPRQLEINISVSIEVRAIGQENFTTVDNLRFIEPSSTRKHISMALYVAGREDTLWDVAKRYKTDVETLSRLNGIDSDHLSEGTKLLIMR</sequence>
<evidence type="ECO:0000313" key="3">
    <source>
        <dbReference type="EMBL" id="HIU96072.1"/>
    </source>
</evidence>
<feature type="compositionally biased region" description="Basic and acidic residues" evidence="1">
    <location>
        <begin position="79"/>
        <end position="88"/>
    </location>
</feature>
<dbReference type="InterPro" id="IPR036779">
    <property type="entry name" value="LysM_dom_sf"/>
</dbReference>
<dbReference type="InterPro" id="IPR024300">
    <property type="entry name" value="SipL_SPOCS_dom"/>
</dbReference>
<dbReference type="Gene3D" id="3.10.350.10">
    <property type="entry name" value="LysM domain"/>
    <property type="match status" value="1"/>
</dbReference>
<dbReference type="Proteomes" id="UP000824130">
    <property type="component" value="Unassembled WGS sequence"/>
</dbReference>
<name>A0A9D1SV68_9FIRM</name>
<gene>
    <name evidence="3" type="ORF">IAD25_05090</name>
</gene>
<feature type="region of interest" description="Disordered" evidence="1">
    <location>
        <begin position="1"/>
        <end position="120"/>
    </location>
</feature>
<evidence type="ECO:0000259" key="2">
    <source>
        <dbReference type="PROSITE" id="PS51782"/>
    </source>
</evidence>
<dbReference type="SMART" id="SM00257">
    <property type="entry name" value="LysM"/>
    <property type="match status" value="1"/>
</dbReference>
<dbReference type="Pfam" id="PF12673">
    <property type="entry name" value="SipL"/>
    <property type="match status" value="1"/>
</dbReference>
<dbReference type="SUPFAM" id="SSF54106">
    <property type="entry name" value="LysM domain"/>
    <property type="match status" value="1"/>
</dbReference>
<dbReference type="PROSITE" id="PS51782">
    <property type="entry name" value="LYSM"/>
    <property type="match status" value="1"/>
</dbReference>
<feature type="compositionally biased region" description="Acidic residues" evidence="1">
    <location>
        <begin position="33"/>
        <end position="43"/>
    </location>
</feature>
<accession>A0A9D1SV68</accession>
<dbReference type="EMBL" id="DVOB01000112">
    <property type="protein sequence ID" value="HIU96072.1"/>
    <property type="molecule type" value="Genomic_DNA"/>
</dbReference>
<protein>
    <submittedName>
        <fullName evidence="3">DUF3794 domain-containing protein</fullName>
    </submittedName>
</protein>
<comment type="caution">
    <text evidence="3">The sequence shown here is derived from an EMBL/GenBank/DDBJ whole genome shotgun (WGS) entry which is preliminary data.</text>
</comment>
<evidence type="ECO:0000313" key="4">
    <source>
        <dbReference type="Proteomes" id="UP000824130"/>
    </source>
</evidence>
<evidence type="ECO:0000256" key="1">
    <source>
        <dbReference type="SAM" id="MobiDB-lite"/>
    </source>
</evidence>
<organism evidence="3 4">
    <name type="scientific">Candidatus Allocopromorpha excrementipullorum</name>
    <dbReference type="NCBI Taxonomy" id="2840743"/>
    <lineage>
        <taxon>Bacteria</taxon>
        <taxon>Bacillati</taxon>
        <taxon>Bacillota</taxon>
        <taxon>Clostridia</taxon>
        <taxon>Eubacteriales</taxon>
        <taxon>Eubacteriaceae</taxon>
        <taxon>Eubacteriaceae incertae sedis</taxon>
        <taxon>Candidatus Allocopromorpha</taxon>
    </lineage>
</organism>
<feature type="compositionally biased region" description="Polar residues" evidence="1">
    <location>
        <begin position="108"/>
        <end position="120"/>
    </location>
</feature>
<dbReference type="Pfam" id="PF01476">
    <property type="entry name" value="LysM"/>
    <property type="match status" value="1"/>
</dbReference>
<dbReference type="CDD" id="cd00118">
    <property type="entry name" value="LysM"/>
    <property type="match status" value="1"/>
</dbReference>
<proteinExistence type="predicted"/>